<dbReference type="InterPro" id="IPR036047">
    <property type="entry name" value="F-box-like_dom_sf"/>
</dbReference>
<dbReference type="SMART" id="SM00256">
    <property type="entry name" value="FBOX"/>
    <property type="match status" value="1"/>
</dbReference>
<dbReference type="SUPFAM" id="SSF52047">
    <property type="entry name" value="RNI-like"/>
    <property type="match status" value="1"/>
</dbReference>
<dbReference type="Gene3D" id="3.80.10.10">
    <property type="entry name" value="Ribonuclease Inhibitor"/>
    <property type="match status" value="1"/>
</dbReference>
<dbReference type="Pfam" id="PF12937">
    <property type="entry name" value="F-box-like"/>
    <property type="match status" value="1"/>
</dbReference>
<dbReference type="Gene3D" id="1.20.1280.50">
    <property type="match status" value="1"/>
</dbReference>
<keyword evidence="2" id="KW-1185">Reference proteome</keyword>
<dbReference type="PROSITE" id="PS50181">
    <property type="entry name" value="FBOX"/>
    <property type="match status" value="1"/>
</dbReference>
<dbReference type="AlphaFoldDB" id="A0A182G0D2"/>
<dbReference type="InterPro" id="IPR032675">
    <property type="entry name" value="LRR_dom_sf"/>
</dbReference>
<protein>
    <submittedName>
        <fullName evidence="1">F-box domain-containing protein</fullName>
    </submittedName>
</protein>
<dbReference type="KEGG" id="aali:118467841"/>
<dbReference type="VEuPathDB" id="VectorBase:AALB015711"/>
<dbReference type="Proteomes" id="UP000069272">
    <property type="component" value="Chromosome 3R"/>
</dbReference>
<name>A0A182G0D2_ANOAL</name>
<evidence type="ECO:0000313" key="1">
    <source>
        <dbReference type="EnsemblMetazoa" id="AALB015711-PA"/>
    </source>
</evidence>
<reference evidence="1" key="2">
    <citation type="submission" date="2022-08" db="UniProtKB">
        <authorList>
            <consortium name="EnsemblMetazoa"/>
        </authorList>
    </citation>
    <scope>IDENTIFICATION</scope>
    <source>
        <strain evidence="1">STECLA/ALBI9_A</strain>
    </source>
</reference>
<reference evidence="1 2" key="1">
    <citation type="journal article" date="2017" name="G3 (Bethesda)">
        <title>The Physical Genome Mapping of Anopheles albimanus Corrected Scaffold Misassemblies and Identified Interarm Rearrangements in Genus Anopheles.</title>
        <authorList>
            <person name="Artemov G.N."/>
            <person name="Peery A.N."/>
            <person name="Jiang X."/>
            <person name="Tu Z."/>
            <person name="Stegniy V.N."/>
            <person name="Sharakhova M.V."/>
            <person name="Sharakhov I.V."/>
        </authorList>
    </citation>
    <scope>NUCLEOTIDE SEQUENCE [LARGE SCALE GENOMIC DNA]</scope>
    <source>
        <strain evidence="1 2">ALBI9_A</strain>
    </source>
</reference>
<dbReference type="SUPFAM" id="SSF81383">
    <property type="entry name" value="F-box domain"/>
    <property type="match status" value="1"/>
</dbReference>
<accession>A0A182G0D2</accession>
<sequence length="528" mass="61166">MPKDHNYMEILPDEVLCMLFDRLDLDSVKAASRVCQRWKTIIFFSGYVDRFMLDINILNKATTRKQQEERQLKRLIQQVKQLVAQTQRHYRGLSLGIEPMLEYQFPALWKAIHPKITQHLRELELDFIESSMAKIFPLIVEALPTMQHLQSLNVVDYGYNRIYQKKIPTLRNQSAMHLSMDCNYKFTVDMPQLQTYDGALCALLPPDNSSEPAAAFEKLTDLTISVKGWKSADPSIFRRMPCLKQCDWNVPLDADLFSSMSETCPSLTSLWFSKTLYTSDLPYLKSVLKLTQLRDLMFHRINQDGDYSGGTLQGLDFSKLTQLESLDLGKTVVQTSTLLNLPKSVRKVALHIDHETERRLIDIITCNLQHLTELRLAYYRAQPSRLLLKSLSLFEQLEVLQFSRCHFTQSSFLRMDAPLPRLHTLRFKRCKLETKHLLGLQGKFPQLKACEFLKCFVMTECDDDNEYQSDDTFESGDDLYSEDDILGSYDSDEFSEYTDSDEYQYDGSDYELGYDDYALLSALADMVP</sequence>
<dbReference type="OrthoDB" id="7739552at2759"/>
<dbReference type="RefSeq" id="XP_035794631.1">
    <property type="nucleotide sequence ID" value="XM_035938738.1"/>
</dbReference>
<dbReference type="GeneID" id="118467841"/>
<proteinExistence type="predicted"/>
<dbReference type="EnsemblMetazoa" id="AALB015711-RA">
    <property type="protein sequence ID" value="AALB015711-PA"/>
    <property type="gene ID" value="AALB015711"/>
</dbReference>
<dbReference type="VEuPathDB" id="VectorBase:AALB20_031743"/>
<dbReference type="InterPro" id="IPR001810">
    <property type="entry name" value="F-box_dom"/>
</dbReference>
<organism evidence="1 2">
    <name type="scientific">Anopheles albimanus</name>
    <name type="common">New world malaria mosquito</name>
    <dbReference type="NCBI Taxonomy" id="7167"/>
    <lineage>
        <taxon>Eukaryota</taxon>
        <taxon>Metazoa</taxon>
        <taxon>Ecdysozoa</taxon>
        <taxon>Arthropoda</taxon>
        <taxon>Hexapoda</taxon>
        <taxon>Insecta</taxon>
        <taxon>Pterygota</taxon>
        <taxon>Neoptera</taxon>
        <taxon>Endopterygota</taxon>
        <taxon>Diptera</taxon>
        <taxon>Nematocera</taxon>
        <taxon>Culicoidea</taxon>
        <taxon>Culicidae</taxon>
        <taxon>Anophelinae</taxon>
        <taxon>Anopheles</taxon>
    </lineage>
</organism>
<evidence type="ECO:0000313" key="2">
    <source>
        <dbReference type="Proteomes" id="UP000069272"/>
    </source>
</evidence>